<name>A0A2A2KS83_9BILA</name>
<dbReference type="InterPro" id="IPR029052">
    <property type="entry name" value="Metallo-depent_PP-like"/>
</dbReference>
<dbReference type="GO" id="GO:0006685">
    <property type="term" value="P:sphingomyelin catabolic process"/>
    <property type="evidence" value="ECO:0007669"/>
    <property type="project" value="TreeGrafter"/>
</dbReference>
<dbReference type="EMBL" id="LIAE01007811">
    <property type="protein sequence ID" value="PAV76775.1"/>
    <property type="molecule type" value="Genomic_DNA"/>
</dbReference>
<evidence type="ECO:0000256" key="1">
    <source>
        <dbReference type="ARBA" id="ARBA00022801"/>
    </source>
</evidence>
<dbReference type="GO" id="GO:0016020">
    <property type="term" value="C:membrane"/>
    <property type="evidence" value="ECO:0007669"/>
    <property type="project" value="GOC"/>
</dbReference>
<dbReference type="Proteomes" id="UP000218231">
    <property type="component" value="Unassembled WGS sequence"/>
</dbReference>
<keyword evidence="2" id="KW-0325">Glycoprotein</keyword>
<accession>A0A2A2KS83</accession>
<evidence type="ECO:0000313" key="3">
    <source>
        <dbReference type="EMBL" id="PAV76775.1"/>
    </source>
</evidence>
<gene>
    <name evidence="3" type="ORF">WR25_16225</name>
</gene>
<dbReference type="OrthoDB" id="282973at2759"/>
<proteinExistence type="predicted"/>
<dbReference type="PANTHER" id="PTHR10340:SF31">
    <property type="entry name" value="SPHINGOMYELIN PHOSPHODIESTERASE ASM-3-RELATED"/>
    <property type="match status" value="1"/>
</dbReference>
<reference evidence="3 4" key="1">
    <citation type="journal article" date="2017" name="Curr. Biol.">
        <title>Genome architecture and evolution of a unichromosomal asexual nematode.</title>
        <authorList>
            <person name="Fradin H."/>
            <person name="Zegar C."/>
            <person name="Gutwein M."/>
            <person name="Lucas J."/>
            <person name="Kovtun M."/>
            <person name="Corcoran D."/>
            <person name="Baugh L.R."/>
            <person name="Kiontke K."/>
            <person name="Gunsalus K."/>
            <person name="Fitch D.H."/>
            <person name="Piano F."/>
        </authorList>
    </citation>
    <scope>NUCLEOTIDE SEQUENCE [LARGE SCALE GENOMIC DNA]</scope>
    <source>
        <strain evidence="3">PF1309</strain>
    </source>
</reference>
<dbReference type="STRING" id="2018661.A0A2A2KS83"/>
<protein>
    <submittedName>
        <fullName evidence="3">Uncharacterized protein</fullName>
    </submittedName>
</protein>
<dbReference type="SUPFAM" id="SSF56300">
    <property type="entry name" value="Metallo-dependent phosphatases"/>
    <property type="match status" value="1"/>
</dbReference>
<dbReference type="GO" id="GO:0061750">
    <property type="term" value="F:acid sphingomyelin phosphodiesterase activity"/>
    <property type="evidence" value="ECO:0007669"/>
    <property type="project" value="TreeGrafter"/>
</dbReference>
<evidence type="ECO:0000313" key="4">
    <source>
        <dbReference type="Proteomes" id="UP000218231"/>
    </source>
</evidence>
<dbReference type="GO" id="GO:0005615">
    <property type="term" value="C:extracellular space"/>
    <property type="evidence" value="ECO:0007669"/>
    <property type="project" value="TreeGrafter"/>
</dbReference>
<sequence length="292" mass="34326">MTKLFPGLRLIALNNVYGDSNNFWLYVNATDPDDTLQWLSDQLLDAEKAGDKVQIIAHINGGDGESLEGWDENYYKIVNRFANTISGQFYGHTHYEMFYMTYSDMNDYTSTPTSVVFSAPSLTPYDRYFPAYRIYTIDGNYPGSSFSVIDWEEWFFNLTLNNALPPSQAKWEQLYPSMLKEYGMDSAIPSEFHKLIERMKTDDDLYTKFYTNMNRRNQYDGYTPWPCDTDCKNFWLCTCRQFHHSKGKLCSDLPVHNAPVKKSRKYQAKWNDLQRRYNAYKQKRRDSDTCPI</sequence>
<dbReference type="GO" id="GO:0005764">
    <property type="term" value="C:lysosome"/>
    <property type="evidence" value="ECO:0007669"/>
    <property type="project" value="TreeGrafter"/>
</dbReference>
<dbReference type="GO" id="GO:0046513">
    <property type="term" value="P:ceramide biosynthetic process"/>
    <property type="evidence" value="ECO:0007669"/>
    <property type="project" value="TreeGrafter"/>
</dbReference>
<dbReference type="PANTHER" id="PTHR10340">
    <property type="entry name" value="SPHINGOMYELIN PHOSPHODIESTERASE"/>
    <property type="match status" value="1"/>
</dbReference>
<organism evidence="3 4">
    <name type="scientific">Diploscapter pachys</name>
    <dbReference type="NCBI Taxonomy" id="2018661"/>
    <lineage>
        <taxon>Eukaryota</taxon>
        <taxon>Metazoa</taxon>
        <taxon>Ecdysozoa</taxon>
        <taxon>Nematoda</taxon>
        <taxon>Chromadorea</taxon>
        <taxon>Rhabditida</taxon>
        <taxon>Rhabditina</taxon>
        <taxon>Rhabditomorpha</taxon>
        <taxon>Rhabditoidea</taxon>
        <taxon>Rhabditidae</taxon>
        <taxon>Diploscapter</taxon>
    </lineage>
</organism>
<dbReference type="AlphaFoldDB" id="A0A2A2KS83"/>
<evidence type="ECO:0000256" key="2">
    <source>
        <dbReference type="ARBA" id="ARBA00023180"/>
    </source>
</evidence>
<keyword evidence="4" id="KW-1185">Reference proteome</keyword>
<keyword evidence="1" id="KW-0378">Hydrolase</keyword>
<comment type="caution">
    <text evidence="3">The sequence shown here is derived from an EMBL/GenBank/DDBJ whole genome shotgun (WGS) entry which is preliminary data.</text>
</comment>